<dbReference type="STRING" id="912594.AWC12_24995"/>
<dbReference type="AlphaFoldDB" id="A0A178LQ52"/>
<dbReference type="EMBL" id="LWCS01000041">
    <property type="protein sequence ID" value="OAN34947.1"/>
    <property type="molecule type" value="Genomic_DNA"/>
</dbReference>
<dbReference type="eggNOG" id="ENOG5031F28">
    <property type="taxonomic scope" value="Bacteria"/>
</dbReference>
<organism evidence="2 3">
    <name type="scientific">Mycolicibacterium iranicum</name>
    <name type="common">Mycobacterium iranicum</name>
    <dbReference type="NCBI Taxonomy" id="912594"/>
    <lineage>
        <taxon>Bacteria</taxon>
        <taxon>Bacillati</taxon>
        <taxon>Actinomycetota</taxon>
        <taxon>Actinomycetes</taxon>
        <taxon>Mycobacteriales</taxon>
        <taxon>Mycobacteriaceae</taxon>
        <taxon>Mycolicibacterium</taxon>
    </lineage>
</organism>
<keyword evidence="1" id="KW-0812">Transmembrane</keyword>
<feature type="transmembrane region" description="Helical" evidence="1">
    <location>
        <begin position="46"/>
        <end position="64"/>
    </location>
</feature>
<dbReference type="RefSeq" id="WP_064283627.1">
    <property type="nucleotide sequence ID" value="NZ_LWCS01000041.1"/>
</dbReference>
<protein>
    <submittedName>
        <fullName evidence="2">Uncharacterized protein</fullName>
    </submittedName>
</protein>
<proteinExistence type="predicted"/>
<keyword evidence="1" id="KW-0472">Membrane</keyword>
<evidence type="ECO:0000313" key="3">
    <source>
        <dbReference type="Proteomes" id="UP000078396"/>
    </source>
</evidence>
<accession>A0A178LQ52</accession>
<sequence>MAKEIDRQRAQGALAVIKQHPGMVLFALSPVLLGIGLVWWLVGPGWAMVLLIAAVLGGGAAVLLKRS</sequence>
<evidence type="ECO:0000313" key="2">
    <source>
        <dbReference type="EMBL" id="OAN34947.1"/>
    </source>
</evidence>
<keyword evidence="1" id="KW-1133">Transmembrane helix</keyword>
<gene>
    <name evidence="2" type="ORF">A4X20_26595</name>
</gene>
<evidence type="ECO:0000256" key="1">
    <source>
        <dbReference type="SAM" id="Phobius"/>
    </source>
</evidence>
<reference evidence="2 3" key="1">
    <citation type="submission" date="2016-04" db="EMBL/GenBank/DDBJ databases">
        <title>Draft Genome Sequences of Staphylococcus capitis Strain H36, S. capitis Strain H65, S. cohnii Strain H62, S. hominis Strain H69, Mycobacterium iranicum Strain H39, Plantibacter sp. Strain H53, Pseudomonas oryzihabitans Strain H72, and Microbacterium sp. Strain H83, isolated from residential settings.</title>
        <authorList>
            <person name="Lymperopoulou D."/>
            <person name="Adams R.I."/>
            <person name="Lindow S."/>
            <person name="Coil D.A."/>
            <person name="Jospin G."/>
            <person name="Eisen J.A."/>
        </authorList>
    </citation>
    <scope>NUCLEOTIDE SEQUENCE [LARGE SCALE GENOMIC DNA]</scope>
    <source>
        <strain evidence="2 3">H39</strain>
    </source>
</reference>
<comment type="caution">
    <text evidence="2">The sequence shown here is derived from an EMBL/GenBank/DDBJ whole genome shotgun (WGS) entry which is preliminary data.</text>
</comment>
<dbReference type="Proteomes" id="UP000078396">
    <property type="component" value="Unassembled WGS sequence"/>
</dbReference>
<name>A0A178LQ52_MYCIR</name>
<feature type="transmembrane region" description="Helical" evidence="1">
    <location>
        <begin position="21"/>
        <end position="40"/>
    </location>
</feature>